<dbReference type="Proteomes" id="UP001353858">
    <property type="component" value="Unassembled WGS sequence"/>
</dbReference>
<reference evidence="3" key="1">
    <citation type="submission" date="2023-01" db="EMBL/GenBank/DDBJ databases">
        <title>Key to firefly adult light organ development and bioluminescence: homeobox transcription factors regulate luciferase expression and transportation to peroxisome.</title>
        <authorList>
            <person name="Fu X."/>
        </authorList>
    </citation>
    <scope>NUCLEOTIDE SEQUENCE [LARGE SCALE GENOMIC DNA]</scope>
</reference>
<evidence type="ECO:0000313" key="3">
    <source>
        <dbReference type="Proteomes" id="UP001353858"/>
    </source>
</evidence>
<dbReference type="Pfam" id="PF13847">
    <property type="entry name" value="Methyltransf_31"/>
    <property type="match status" value="1"/>
</dbReference>
<name>A0AAN7SKI7_9COLE</name>
<gene>
    <name evidence="2" type="ORF">RN001_014412</name>
</gene>
<dbReference type="Pfam" id="PF13489">
    <property type="entry name" value="Methyltransf_23"/>
    <property type="match status" value="1"/>
</dbReference>
<dbReference type="Gene3D" id="3.40.50.150">
    <property type="entry name" value="Vaccinia Virus protein VP39"/>
    <property type="match status" value="2"/>
</dbReference>
<dbReference type="InterPro" id="IPR029063">
    <property type="entry name" value="SAM-dependent_MTases_sf"/>
</dbReference>
<proteinExistence type="predicted"/>
<comment type="caution">
    <text evidence="2">The sequence shown here is derived from an EMBL/GenBank/DDBJ whole genome shotgun (WGS) entry which is preliminary data.</text>
</comment>
<dbReference type="AlphaFoldDB" id="A0AAN7SKI7"/>
<keyword evidence="3" id="KW-1185">Reference proteome</keyword>
<evidence type="ECO:0000259" key="1">
    <source>
        <dbReference type="Pfam" id="PF13847"/>
    </source>
</evidence>
<dbReference type="CDD" id="cd02440">
    <property type="entry name" value="AdoMet_MTases"/>
    <property type="match status" value="2"/>
</dbReference>
<organism evidence="2 3">
    <name type="scientific">Aquatica leii</name>
    <dbReference type="NCBI Taxonomy" id="1421715"/>
    <lineage>
        <taxon>Eukaryota</taxon>
        <taxon>Metazoa</taxon>
        <taxon>Ecdysozoa</taxon>
        <taxon>Arthropoda</taxon>
        <taxon>Hexapoda</taxon>
        <taxon>Insecta</taxon>
        <taxon>Pterygota</taxon>
        <taxon>Neoptera</taxon>
        <taxon>Endopterygota</taxon>
        <taxon>Coleoptera</taxon>
        <taxon>Polyphaga</taxon>
        <taxon>Elateriformia</taxon>
        <taxon>Elateroidea</taxon>
        <taxon>Lampyridae</taxon>
        <taxon>Luciolinae</taxon>
        <taxon>Aquatica</taxon>
    </lineage>
</organism>
<dbReference type="PANTHER" id="PTHR43861:SF1">
    <property type="entry name" value="TRANS-ACONITATE 2-METHYLTRANSFERASE"/>
    <property type="match status" value="1"/>
</dbReference>
<sequence length="559" mass="65741">MEKPLLFIKSTVEAHAVLEKIFDQNLEILQRKDNCVVLDVGCGPGNVTFEKVLPRLPSTTTKLIGVDILSDNIKYARKHYQTDPRVFYEELDIRTDSLPPEYLKAFDLILSFYCLHYVRDHRTAFKNIHKMLKPTGKIFICFVKKSPISDMYQYVYKNPKWAKYMCNFADIAYIPQSETSFKNLLEEVGFKDIQYEEQETKYLYLEDVVFGIMKSVNLFNVPVQLEDEFIKNQMEYLEKNGYVKFDQTGRKQYDFPIKTIIINASTAAGGKTFSSRKWILDFGNSCSYNLFMDKPLLYINNSMEAQRDGTYVLNKNINVLQTNKNCAVLDVGCGPGNLTYETILPLLPNTTKKFIGVDISHNNIEYAKKHYQTDPRISFRQLDILTDQIPDEYIEGFDLVISLYCLQFVGDHKKAFHNIYKMVKPDGRILISFPRKFMFPDMYQYVYNNPKWKQYMRNFSDVLFVERTEDFYQKLLEELGFEQFAYEQQQKKFVHSEESVFDLLKSLNLFNVPEHLENEFIQNHLEYLENNDFVELDDVGRKQYYFPFTTITISASKNN</sequence>
<dbReference type="SUPFAM" id="SSF53335">
    <property type="entry name" value="S-adenosyl-L-methionine-dependent methyltransferases"/>
    <property type="match status" value="2"/>
</dbReference>
<evidence type="ECO:0000313" key="2">
    <source>
        <dbReference type="EMBL" id="KAK4872383.1"/>
    </source>
</evidence>
<dbReference type="EMBL" id="JARPUR010000007">
    <property type="protein sequence ID" value="KAK4872383.1"/>
    <property type="molecule type" value="Genomic_DNA"/>
</dbReference>
<protein>
    <recommendedName>
        <fullName evidence="1">Methyltransferase domain-containing protein</fullName>
    </recommendedName>
</protein>
<feature type="domain" description="Methyltransferase" evidence="1">
    <location>
        <begin position="323"/>
        <end position="436"/>
    </location>
</feature>
<accession>A0AAN7SKI7</accession>
<dbReference type="PANTHER" id="PTHR43861">
    <property type="entry name" value="TRANS-ACONITATE 2-METHYLTRANSFERASE-RELATED"/>
    <property type="match status" value="1"/>
</dbReference>
<dbReference type="InterPro" id="IPR025714">
    <property type="entry name" value="Methyltranfer_dom"/>
</dbReference>